<proteinExistence type="predicted"/>
<evidence type="ECO:0000313" key="2">
    <source>
        <dbReference type="Proteomes" id="UP001596512"/>
    </source>
</evidence>
<keyword evidence="2" id="KW-1185">Reference proteome</keyword>
<reference evidence="2" key="1">
    <citation type="journal article" date="2019" name="Int. J. Syst. Evol. Microbiol.">
        <title>The Global Catalogue of Microorganisms (GCM) 10K type strain sequencing project: providing services to taxonomists for standard genome sequencing and annotation.</title>
        <authorList>
            <consortium name="The Broad Institute Genomics Platform"/>
            <consortium name="The Broad Institute Genome Sequencing Center for Infectious Disease"/>
            <person name="Wu L."/>
            <person name="Ma J."/>
        </authorList>
    </citation>
    <scope>NUCLEOTIDE SEQUENCE [LARGE SCALE GENOMIC DNA]</scope>
    <source>
        <strain evidence="2">JCM 17695</strain>
    </source>
</reference>
<sequence>MERRFTDRDDDCMQHLHATGVQVRCPRCGGRAVASWSRVTCGGCGYALADRSPSWPSTSTCTRTAAAAGAGCGLSSGDVAGGVLPHGLPVRCPSCRAVTRLPAMALWRGDGGVPRFRGLELWLQIPFRGHVLWAYHEEHLDFLERYVAAAVRERQPNRNSSVASRLPAWIKSAKNRDDILRALARMRATLGA</sequence>
<evidence type="ECO:0000313" key="1">
    <source>
        <dbReference type="EMBL" id="MFC7613831.1"/>
    </source>
</evidence>
<name>A0ABW2TJY1_9PSEU</name>
<comment type="caution">
    <text evidence="1">The sequence shown here is derived from an EMBL/GenBank/DDBJ whole genome shotgun (WGS) entry which is preliminary data.</text>
</comment>
<evidence type="ECO:0008006" key="3">
    <source>
        <dbReference type="Google" id="ProtNLM"/>
    </source>
</evidence>
<protein>
    <recommendedName>
        <fullName evidence="3">TFIIB zinc-binding</fullName>
    </recommendedName>
</protein>
<dbReference type="EMBL" id="JBHTEY010000004">
    <property type="protein sequence ID" value="MFC7613831.1"/>
    <property type="molecule type" value="Genomic_DNA"/>
</dbReference>
<accession>A0ABW2TJY1</accession>
<gene>
    <name evidence="1" type="ORF">ACFQV2_09915</name>
</gene>
<organism evidence="1 2">
    <name type="scientific">Actinokineospora soli</name>
    <dbReference type="NCBI Taxonomy" id="1048753"/>
    <lineage>
        <taxon>Bacteria</taxon>
        <taxon>Bacillati</taxon>
        <taxon>Actinomycetota</taxon>
        <taxon>Actinomycetes</taxon>
        <taxon>Pseudonocardiales</taxon>
        <taxon>Pseudonocardiaceae</taxon>
        <taxon>Actinokineospora</taxon>
    </lineage>
</organism>
<dbReference type="Proteomes" id="UP001596512">
    <property type="component" value="Unassembled WGS sequence"/>
</dbReference>